<reference evidence="2" key="1">
    <citation type="submission" date="2023-07" db="EMBL/GenBank/DDBJ databases">
        <title>Functional and genomic diversity of the sorghum phyllosphere microbiome.</title>
        <authorList>
            <person name="Shade A."/>
        </authorList>
    </citation>
    <scope>NUCLEOTIDE SEQUENCE [LARGE SCALE GENOMIC DNA]</scope>
    <source>
        <strain evidence="2">SORGH_AS_0422</strain>
    </source>
</reference>
<sequence>MRKVVLSVNITMNGMMAGPNGELDWHYEYWSDEIAHESHALLQSMGAILVGRITYEAMLKHWSQVAISPYQPPKTGGMPN</sequence>
<dbReference type="EMBL" id="JAVLVU010000001">
    <property type="protein sequence ID" value="MDT3403220.1"/>
    <property type="molecule type" value="Genomic_DNA"/>
</dbReference>
<evidence type="ECO:0000313" key="1">
    <source>
        <dbReference type="EMBL" id="MDT3403220.1"/>
    </source>
</evidence>
<dbReference type="Gene3D" id="3.40.430.10">
    <property type="entry name" value="Dihydrofolate Reductase, subunit A"/>
    <property type="match status" value="1"/>
</dbReference>
<comment type="caution">
    <text evidence="1">The sequence shown here is derived from an EMBL/GenBank/DDBJ whole genome shotgun (WGS) entry which is preliminary data.</text>
</comment>
<accession>A0ABU3GX23</accession>
<dbReference type="Proteomes" id="UP001258315">
    <property type="component" value="Unassembled WGS sequence"/>
</dbReference>
<evidence type="ECO:0000313" key="2">
    <source>
        <dbReference type="Proteomes" id="UP001258315"/>
    </source>
</evidence>
<proteinExistence type="predicted"/>
<dbReference type="RefSeq" id="WP_311950028.1">
    <property type="nucleotide sequence ID" value="NZ_JAVLVU010000001.1"/>
</dbReference>
<name>A0ABU3GX23_9SPHI</name>
<organism evidence="1 2">
    <name type="scientific">Mucilaginibacter terrae</name>
    <dbReference type="NCBI Taxonomy" id="1955052"/>
    <lineage>
        <taxon>Bacteria</taxon>
        <taxon>Pseudomonadati</taxon>
        <taxon>Bacteroidota</taxon>
        <taxon>Sphingobacteriia</taxon>
        <taxon>Sphingobacteriales</taxon>
        <taxon>Sphingobacteriaceae</taxon>
        <taxon>Mucilaginibacter</taxon>
    </lineage>
</organism>
<gene>
    <name evidence="1" type="ORF">QE417_002292</name>
</gene>
<dbReference type="SUPFAM" id="SSF53597">
    <property type="entry name" value="Dihydrofolate reductase-like"/>
    <property type="match status" value="1"/>
</dbReference>
<keyword evidence="2" id="KW-1185">Reference proteome</keyword>
<protein>
    <submittedName>
        <fullName evidence="1">Dihydrofolate reductase</fullName>
    </submittedName>
</protein>
<dbReference type="InterPro" id="IPR024072">
    <property type="entry name" value="DHFR-like_dom_sf"/>
</dbReference>